<organism evidence="1 2">
    <name type="scientific">Aequoribacter fuscus</name>
    <dbReference type="NCBI Taxonomy" id="2518989"/>
    <lineage>
        <taxon>Bacteria</taxon>
        <taxon>Pseudomonadati</taxon>
        <taxon>Pseudomonadota</taxon>
        <taxon>Gammaproteobacteria</taxon>
        <taxon>Cellvibrionales</taxon>
        <taxon>Halieaceae</taxon>
        <taxon>Aequoribacter</taxon>
    </lineage>
</organism>
<protein>
    <submittedName>
        <fullName evidence="1">Uncharacterized protein</fullName>
    </submittedName>
</protein>
<evidence type="ECO:0000313" key="2">
    <source>
        <dbReference type="Proteomes" id="UP000005615"/>
    </source>
</evidence>
<accession>F3L0F8</accession>
<keyword evidence="2" id="KW-1185">Reference proteome</keyword>
<dbReference type="STRING" id="2518989.IMCC3088_879"/>
<dbReference type="EMBL" id="AEIG01000021">
    <property type="protein sequence ID" value="EGG30176.1"/>
    <property type="molecule type" value="Genomic_DNA"/>
</dbReference>
<proteinExistence type="predicted"/>
<reference evidence="1 2" key="1">
    <citation type="journal article" date="2011" name="J. Bacteriol.">
        <title>Genome sequence of strain IMCC3088, a proteorhodopsin-containing marine bacterium belonging to the OM60/NOR5 clade.</title>
        <authorList>
            <person name="Jang Y."/>
            <person name="Oh H.M."/>
            <person name="Kang I."/>
            <person name="Lee K."/>
            <person name="Yang S.J."/>
            <person name="Cho J.C."/>
        </authorList>
    </citation>
    <scope>NUCLEOTIDE SEQUENCE [LARGE SCALE GENOMIC DNA]</scope>
    <source>
        <strain evidence="1 2">IMCC3088</strain>
    </source>
</reference>
<dbReference type="AlphaFoldDB" id="F3L0F8"/>
<sequence>MAQHTRFITPTRNVLALLVLVVGIGQVAMLWHTTLGYDNLIRAILGFTNILTALGLLGTSRLPLLGTTIMLSCSIMLDAQWFRSGTTDSTLVFSLLCVGMLGGLALAILTARAQVADSKAN</sequence>
<comment type="caution">
    <text evidence="1">The sequence shown here is derived from an EMBL/GenBank/DDBJ whole genome shotgun (WGS) entry which is preliminary data.</text>
</comment>
<dbReference type="Proteomes" id="UP000005615">
    <property type="component" value="Unassembled WGS sequence"/>
</dbReference>
<evidence type="ECO:0000313" key="1">
    <source>
        <dbReference type="EMBL" id="EGG30176.1"/>
    </source>
</evidence>
<gene>
    <name evidence="1" type="ORF">IMCC3088_879</name>
</gene>
<dbReference type="RefSeq" id="WP_009575176.1">
    <property type="nucleotide sequence ID" value="NZ_AEIG01000021.1"/>
</dbReference>
<name>F3L0F8_9GAMM</name>